<evidence type="ECO:0000313" key="4">
    <source>
        <dbReference type="RefSeq" id="XP_015898828.1"/>
    </source>
</evidence>
<keyword evidence="2" id="KW-1133">Transmembrane helix</keyword>
<proteinExistence type="predicted"/>
<keyword evidence="3" id="KW-1185">Reference proteome</keyword>
<feature type="transmembrane region" description="Helical" evidence="2">
    <location>
        <begin position="6"/>
        <end position="28"/>
    </location>
</feature>
<dbReference type="InterPro" id="IPR045884">
    <property type="entry name" value="At5g59350-like"/>
</dbReference>
<dbReference type="Proteomes" id="UP001652623">
    <property type="component" value="Chromosome 11"/>
</dbReference>
<evidence type="ECO:0000313" key="3">
    <source>
        <dbReference type="Proteomes" id="UP001652623"/>
    </source>
</evidence>
<sequence>MKGLVIALIVVFAVCLTAIIAVLFYVLWRRRRFQRRSTPRGESSVLAGDDTLSSKELLYFLCWKDRCRIEPQESHSVPQPSVSDVDDLLKWQELFGPSRVLFTIREEEEEREGLESSETEAKTKRVCLEDNELAVIVKVEEEEEDDDDDDGGGGTTPFSTPCDSPPYYTPSPSPARDHELKDSTTEEEEQDHGVVSAGVMLPMSVSLEIYDV</sequence>
<dbReference type="PANTHER" id="PTHR34054">
    <property type="entry name" value="EXPRESSED PROTEIN"/>
    <property type="match status" value="1"/>
</dbReference>
<organism evidence="3 4">
    <name type="scientific">Ziziphus jujuba</name>
    <name type="common">Chinese jujube</name>
    <name type="synonym">Ziziphus sativa</name>
    <dbReference type="NCBI Taxonomy" id="326968"/>
    <lineage>
        <taxon>Eukaryota</taxon>
        <taxon>Viridiplantae</taxon>
        <taxon>Streptophyta</taxon>
        <taxon>Embryophyta</taxon>
        <taxon>Tracheophyta</taxon>
        <taxon>Spermatophyta</taxon>
        <taxon>Magnoliopsida</taxon>
        <taxon>eudicotyledons</taxon>
        <taxon>Gunneridae</taxon>
        <taxon>Pentapetalae</taxon>
        <taxon>rosids</taxon>
        <taxon>fabids</taxon>
        <taxon>Rosales</taxon>
        <taxon>Rhamnaceae</taxon>
        <taxon>Paliureae</taxon>
        <taxon>Ziziphus</taxon>
    </lineage>
</organism>
<protein>
    <submittedName>
        <fullName evidence="4">Uncharacterized protein LOC107432241</fullName>
    </submittedName>
</protein>
<dbReference type="RefSeq" id="XP_015898828.1">
    <property type="nucleotide sequence ID" value="XM_016043342.4"/>
</dbReference>
<dbReference type="KEGG" id="zju:107432241"/>
<gene>
    <name evidence="4" type="primary">LOC107432241</name>
</gene>
<feature type="compositionally biased region" description="Acidic residues" evidence="1">
    <location>
        <begin position="140"/>
        <end position="151"/>
    </location>
</feature>
<dbReference type="PANTHER" id="PTHR34054:SF4">
    <property type="entry name" value="PROTEIN, PUTATIVE-RELATED"/>
    <property type="match status" value="1"/>
</dbReference>
<dbReference type="InParanoid" id="A0A6P4ALJ9"/>
<feature type="compositionally biased region" description="Pro residues" evidence="1">
    <location>
        <begin position="163"/>
        <end position="173"/>
    </location>
</feature>
<evidence type="ECO:0000256" key="2">
    <source>
        <dbReference type="SAM" id="Phobius"/>
    </source>
</evidence>
<keyword evidence="2" id="KW-0812">Transmembrane</keyword>
<keyword evidence="2" id="KW-0472">Membrane</keyword>
<feature type="region of interest" description="Disordered" evidence="1">
    <location>
        <begin position="139"/>
        <end position="199"/>
    </location>
</feature>
<dbReference type="AlphaFoldDB" id="A0A6P4ALJ9"/>
<reference evidence="4" key="1">
    <citation type="submission" date="2025-08" db="UniProtKB">
        <authorList>
            <consortium name="RefSeq"/>
        </authorList>
    </citation>
    <scope>IDENTIFICATION</scope>
    <source>
        <tissue evidence="4">Seedling</tissue>
    </source>
</reference>
<feature type="compositionally biased region" description="Basic and acidic residues" evidence="1">
    <location>
        <begin position="175"/>
        <end position="184"/>
    </location>
</feature>
<evidence type="ECO:0000256" key="1">
    <source>
        <dbReference type="SAM" id="MobiDB-lite"/>
    </source>
</evidence>
<accession>A0A6P4ALJ9</accession>
<dbReference type="GeneID" id="107432241"/>
<name>A0A6P4ALJ9_ZIZJJ</name>